<keyword evidence="2" id="KW-0902">Two-component regulatory system</keyword>
<keyword evidence="11" id="KW-1185">Reference proteome</keyword>
<dbReference type="Pfam" id="PF00486">
    <property type="entry name" value="Trans_reg_C"/>
    <property type="match status" value="1"/>
</dbReference>
<feature type="domain" description="OmpR/PhoB-type" evidence="9">
    <location>
        <begin position="124"/>
        <end position="221"/>
    </location>
</feature>
<dbReference type="EMBL" id="VKAD01000001">
    <property type="protein sequence ID" value="TXR54388.1"/>
    <property type="molecule type" value="Genomic_DNA"/>
</dbReference>
<dbReference type="RefSeq" id="WP_147713786.1">
    <property type="nucleotide sequence ID" value="NZ_VKAD01000001.1"/>
</dbReference>
<keyword evidence="1 6" id="KW-0597">Phosphoprotein</keyword>
<dbReference type="GO" id="GO:0006355">
    <property type="term" value="P:regulation of DNA-templated transcription"/>
    <property type="evidence" value="ECO:0007669"/>
    <property type="project" value="InterPro"/>
</dbReference>
<gene>
    <name evidence="10" type="ORF">FME95_07575</name>
</gene>
<dbReference type="SMART" id="SM00448">
    <property type="entry name" value="REC"/>
    <property type="match status" value="1"/>
</dbReference>
<dbReference type="SUPFAM" id="SSF52172">
    <property type="entry name" value="CheY-like"/>
    <property type="match status" value="1"/>
</dbReference>
<dbReference type="Proteomes" id="UP000321764">
    <property type="component" value="Unassembled WGS sequence"/>
</dbReference>
<comment type="caution">
    <text evidence="10">The sequence shown here is derived from an EMBL/GenBank/DDBJ whole genome shotgun (WGS) entry which is preliminary data.</text>
</comment>
<feature type="DNA-binding region" description="OmpR/PhoB-type" evidence="7">
    <location>
        <begin position="124"/>
        <end position="221"/>
    </location>
</feature>
<dbReference type="SUPFAM" id="SSF46894">
    <property type="entry name" value="C-terminal effector domain of the bipartite response regulators"/>
    <property type="match status" value="1"/>
</dbReference>
<keyword evidence="4 7" id="KW-0238">DNA-binding</keyword>
<dbReference type="PROSITE" id="PS50110">
    <property type="entry name" value="RESPONSE_REGULATORY"/>
    <property type="match status" value="1"/>
</dbReference>
<evidence type="ECO:0000313" key="11">
    <source>
        <dbReference type="Proteomes" id="UP000321764"/>
    </source>
</evidence>
<dbReference type="InterPro" id="IPR039420">
    <property type="entry name" value="WalR-like"/>
</dbReference>
<dbReference type="PANTHER" id="PTHR48111:SF22">
    <property type="entry name" value="REGULATOR OF RPOS"/>
    <property type="match status" value="1"/>
</dbReference>
<dbReference type="Gene3D" id="3.40.50.2300">
    <property type="match status" value="1"/>
</dbReference>
<dbReference type="GO" id="GO:0000976">
    <property type="term" value="F:transcription cis-regulatory region binding"/>
    <property type="evidence" value="ECO:0007669"/>
    <property type="project" value="TreeGrafter"/>
</dbReference>
<dbReference type="Gene3D" id="6.10.250.690">
    <property type="match status" value="1"/>
</dbReference>
<dbReference type="SMART" id="SM00862">
    <property type="entry name" value="Trans_reg_C"/>
    <property type="match status" value="1"/>
</dbReference>
<evidence type="ECO:0000256" key="1">
    <source>
        <dbReference type="ARBA" id="ARBA00022553"/>
    </source>
</evidence>
<name>A0A5C8ZB23_9GAMM</name>
<keyword evidence="3" id="KW-0805">Transcription regulation</keyword>
<evidence type="ECO:0000256" key="5">
    <source>
        <dbReference type="ARBA" id="ARBA00023163"/>
    </source>
</evidence>
<accession>A0A5C8ZB23</accession>
<dbReference type="InterPro" id="IPR011006">
    <property type="entry name" value="CheY-like_superfamily"/>
</dbReference>
<dbReference type="Pfam" id="PF00072">
    <property type="entry name" value="Response_reg"/>
    <property type="match status" value="1"/>
</dbReference>
<dbReference type="Gene3D" id="1.10.10.10">
    <property type="entry name" value="Winged helix-like DNA-binding domain superfamily/Winged helix DNA-binding domain"/>
    <property type="match status" value="1"/>
</dbReference>
<evidence type="ECO:0000256" key="2">
    <source>
        <dbReference type="ARBA" id="ARBA00023012"/>
    </source>
</evidence>
<evidence type="ECO:0000256" key="4">
    <source>
        <dbReference type="ARBA" id="ARBA00023125"/>
    </source>
</evidence>
<evidence type="ECO:0000256" key="7">
    <source>
        <dbReference type="PROSITE-ProRule" id="PRU01091"/>
    </source>
</evidence>
<dbReference type="OrthoDB" id="9802426at2"/>
<dbReference type="GO" id="GO:0000156">
    <property type="term" value="F:phosphorelay response regulator activity"/>
    <property type="evidence" value="ECO:0007669"/>
    <property type="project" value="TreeGrafter"/>
</dbReference>
<dbReference type="PANTHER" id="PTHR48111">
    <property type="entry name" value="REGULATOR OF RPOS"/>
    <property type="match status" value="1"/>
</dbReference>
<dbReference type="GO" id="GO:0032993">
    <property type="term" value="C:protein-DNA complex"/>
    <property type="evidence" value="ECO:0007669"/>
    <property type="project" value="TreeGrafter"/>
</dbReference>
<dbReference type="GO" id="GO:0005829">
    <property type="term" value="C:cytosol"/>
    <property type="evidence" value="ECO:0007669"/>
    <property type="project" value="TreeGrafter"/>
</dbReference>
<keyword evidence="5" id="KW-0804">Transcription</keyword>
<dbReference type="InterPro" id="IPR001867">
    <property type="entry name" value="OmpR/PhoB-type_DNA-bd"/>
</dbReference>
<dbReference type="CDD" id="cd17624">
    <property type="entry name" value="REC_OmpR_PmrA-like"/>
    <property type="match status" value="1"/>
</dbReference>
<dbReference type="InterPro" id="IPR036388">
    <property type="entry name" value="WH-like_DNA-bd_sf"/>
</dbReference>
<evidence type="ECO:0000259" key="8">
    <source>
        <dbReference type="PROSITE" id="PS50110"/>
    </source>
</evidence>
<dbReference type="InterPro" id="IPR016032">
    <property type="entry name" value="Sig_transdc_resp-reg_C-effctor"/>
</dbReference>
<dbReference type="PROSITE" id="PS51755">
    <property type="entry name" value="OMPR_PHOB"/>
    <property type="match status" value="1"/>
</dbReference>
<evidence type="ECO:0000256" key="6">
    <source>
        <dbReference type="PROSITE-ProRule" id="PRU00169"/>
    </source>
</evidence>
<dbReference type="InterPro" id="IPR001789">
    <property type="entry name" value="Sig_transdc_resp-reg_receiver"/>
</dbReference>
<sequence>MLDILLVEDDVDLATGVIDYFEIEGIHCDHALNGVVALNLIEQHPYQVVILDLNLPLMNGLRVCQQLRERSIDVPVLMLTAMDTLNDKVRGFETGADDYLVKPFAIEELVVRVKALSTRRSGQLTKLTVAGIELDLDQAQAVKDQQLLKLSPTEFKILERLMRSSPKAVSKESIETSIWGNEPPESNSLKVHIYNIRKQLARSGSKELLRTIPNVGFAITDQTEESS</sequence>
<feature type="modified residue" description="4-aspartylphosphate" evidence="6">
    <location>
        <position position="52"/>
    </location>
</feature>
<reference evidence="10 11" key="1">
    <citation type="submission" date="2019-07" db="EMBL/GenBank/DDBJ databases">
        <title>Reinekea sp. strain SSH23 genome sequencing and assembly.</title>
        <authorList>
            <person name="Kim I."/>
        </authorList>
    </citation>
    <scope>NUCLEOTIDE SEQUENCE [LARGE SCALE GENOMIC DNA]</scope>
    <source>
        <strain evidence="10 11">SSH23</strain>
    </source>
</reference>
<protein>
    <submittedName>
        <fullName evidence="10">Response regulator transcription factor</fullName>
    </submittedName>
</protein>
<feature type="domain" description="Response regulatory" evidence="8">
    <location>
        <begin position="3"/>
        <end position="117"/>
    </location>
</feature>
<dbReference type="AlphaFoldDB" id="A0A5C8ZB23"/>
<evidence type="ECO:0000313" key="10">
    <source>
        <dbReference type="EMBL" id="TXR54388.1"/>
    </source>
</evidence>
<evidence type="ECO:0000259" key="9">
    <source>
        <dbReference type="PROSITE" id="PS51755"/>
    </source>
</evidence>
<dbReference type="CDD" id="cd00383">
    <property type="entry name" value="trans_reg_C"/>
    <property type="match status" value="1"/>
</dbReference>
<organism evidence="10 11">
    <name type="scientific">Reinekea thalattae</name>
    <dbReference type="NCBI Taxonomy" id="2593301"/>
    <lineage>
        <taxon>Bacteria</taxon>
        <taxon>Pseudomonadati</taxon>
        <taxon>Pseudomonadota</taxon>
        <taxon>Gammaproteobacteria</taxon>
        <taxon>Oceanospirillales</taxon>
        <taxon>Saccharospirillaceae</taxon>
        <taxon>Reinekea</taxon>
    </lineage>
</organism>
<evidence type="ECO:0000256" key="3">
    <source>
        <dbReference type="ARBA" id="ARBA00023015"/>
    </source>
</evidence>
<proteinExistence type="predicted"/>